<dbReference type="Pfam" id="PF00561">
    <property type="entry name" value="Abhydrolase_1"/>
    <property type="match status" value="1"/>
</dbReference>
<feature type="signal peptide" evidence="1">
    <location>
        <begin position="1"/>
        <end position="25"/>
    </location>
</feature>
<dbReference type="AlphaFoldDB" id="A0A4U5JSV1"/>
<dbReference type="EMBL" id="SZUA01000001">
    <property type="protein sequence ID" value="TKR32892.1"/>
    <property type="molecule type" value="Genomic_DNA"/>
</dbReference>
<gene>
    <name evidence="3" type="ORF">FCE95_00730</name>
</gene>
<dbReference type="RefSeq" id="WP_137265101.1">
    <property type="nucleotide sequence ID" value="NZ_SZUA01000001.1"/>
</dbReference>
<evidence type="ECO:0000256" key="1">
    <source>
        <dbReference type="SAM" id="SignalP"/>
    </source>
</evidence>
<dbReference type="Proteomes" id="UP000308707">
    <property type="component" value="Unassembled WGS sequence"/>
</dbReference>
<protein>
    <submittedName>
        <fullName evidence="3">Alpha/beta hydrolase</fullName>
    </submittedName>
</protein>
<keyword evidence="1" id="KW-0732">Signal</keyword>
<name>A0A4U5JSV1_9GAMM</name>
<sequence>MIRREFLMLFPAAAAVSLASRMAWAAGGDAAVWTPAEFHAARRFADLKQGKIAYVERGSGPVALFLHGYPLNGYQWRGPMAALAGERRCLAPDLMGLGYTDVAADADLSPEAQTAMVVALLDHLKIDDVDIVANDSSTGIAQLMAAYHPQRVRSMLLTNGDVDTNSPPAKLMPFLEKARRGEGRLWFDKSLADNAWARSRDAIGNAYHAPERLLTHELIETYFRPLVAPEKRRKQVEEYGLDMFPNPLLAVREQLRAFAKPVRMVWGRDDDLFPVETAYWLDRTFPGSRGVRVVENARLFFPEEYPELVIEEARKLWT</sequence>
<feature type="chain" id="PRO_5020761904" evidence="1">
    <location>
        <begin position="26"/>
        <end position="318"/>
    </location>
</feature>
<reference evidence="3 4" key="1">
    <citation type="submission" date="2019-04" db="EMBL/GenBank/DDBJ databases">
        <title>Reference strain of H23.</title>
        <authorList>
            <person name="Luo X."/>
        </authorList>
    </citation>
    <scope>NUCLEOTIDE SEQUENCE [LARGE SCALE GENOMIC DNA]</scope>
    <source>
        <strain evidence="3 4">H23</strain>
    </source>
</reference>
<dbReference type="Gene3D" id="3.40.50.1820">
    <property type="entry name" value="alpha/beta hydrolase"/>
    <property type="match status" value="1"/>
</dbReference>
<organism evidence="3 4">
    <name type="scientific">Luteimonas gilva</name>
    <dbReference type="NCBI Taxonomy" id="2572684"/>
    <lineage>
        <taxon>Bacteria</taxon>
        <taxon>Pseudomonadati</taxon>
        <taxon>Pseudomonadota</taxon>
        <taxon>Gammaproteobacteria</taxon>
        <taxon>Lysobacterales</taxon>
        <taxon>Lysobacteraceae</taxon>
        <taxon>Luteimonas</taxon>
    </lineage>
</organism>
<dbReference type="PANTHER" id="PTHR43689:SF8">
    <property type="entry name" value="ALPHA_BETA-HYDROLASES SUPERFAMILY PROTEIN"/>
    <property type="match status" value="1"/>
</dbReference>
<dbReference type="PANTHER" id="PTHR43689">
    <property type="entry name" value="HYDROLASE"/>
    <property type="match status" value="1"/>
</dbReference>
<feature type="domain" description="AB hydrolase-1" evidence="2">
    <location>
        <begin position="64"/>
        <end position="304"/>
    </location>
</feature>
<comment type="caution">
    <text evidence="3">The sequence shown here is derived from an EMBL/GenBank/DDBJ whole genome shotgun (WGS) entry which is preliminary data.</text>
</comment>
<dbReference type="SUPFAM" id="SSF53474">
    <property type="entry name" value="alpha/beta-Hydrolases"/>
    <property type="match status" value="1"/>
</dbReference>
<dbReference type="InterPro" id="IPR029058">
    <property type="entry name" value="AB_hydrolase_fold"/>
</dbReference>
<keyword evidence="3" id="KW-0378">Hydrolase</keyword>
<proteinExistence type="predicted"/>
<dbReference type="OrthoDB" id="9779853at2"/>
<keyword evidence="4" id="KW-1185">Reference proteome</keyword>
<dbReference type="InterPro" id="IPR000073">
    <property type="entry name" value="AB_hydrolase_1"/>
</dbReference>
<evidence type="ECO:0000259" key="2">
    <source>
        <dbReference type="Pfam" id="PF00561"/>
    </source>
</evidence>
<evidence type="ECO:0000313" key="3">
    <source>
        <dbReference type="EMBL" id="TKR32892.1"/>
    </source>
</evidence>
<accession>A0A4U5JSV1</accession>
<dbReference type="GO" id="GO:0016787">
    <property type="term" value="F:hydrolase activity"/>
    <property type="evidence" value="ECO:0007669"/>
    <property type="project" value="UniProtKB-KW"/>
</dbReference>
<evidence type="ECO:0000313" key="4">
    <source>
        <dbReference type="Proteomes" id="UP000308707"/>
    </source>
</evidence>